<evidence type="ECO:0000256" key="2">
    <source>
        <dbReference type="ARBA" id="ARBA00005189"/>
    </source>
</evidence>
<dbReference type="EC" id="2.3.1.20" evidence="3"/>
<evidence type="ECO:0000313" key="10">
    <source>
        <dbReference type="Proteomes" id="UP000014760"/>
    </source>
</evidence>
<protein>
    <recommendedName>
        <fullName evidence="3">diacylglycerol O-acyltransferase</fullName>
        <ecNumber evidence="3">2.3.1.20</ecNumber>
    </recommendedName>
</protein>
<dbReference type="GO" id="GO:0005789">
    <property type="term" value="C:endoplasmic reticulum membrane"/>
    <property type="evidence" value="ECO:0007669"/>
    <property type="project" value="UniProtKB-SubCell"/>
</dbReference>
<evidence type="ECO:0000256" key="6">
    <source>
        <dbReference type="ARBA" id="ARBA00023315"/>
    </source>
</evidence>
<reference evidence="8 10" key="2">
    <citation type="journal article" date="2013" name="Nature">
        <title>Insights into bilaterian evolution from three spiralian genomes.</title>
        <authorList>
            <person name="Simakov O."/>
            <person name="Marletaz F."/>
            <person name="Cho S.J."/>
            <person name="Edsinger-Gonzales E."/>
            <person name="Havlak P."/>
            <person name="Hellsten U."/>
            <person name="Kuo D.H."/>
            <person name="Larsson T."/>
            <person name="Lv J."/>
            <person name="Arendt D."/>
            <person name="Savage R."/>
            <person name="Osoegawa K."/>
            <person name="de Jong P."/>
            <person name="Grimwood J."/>
            <person name="Chapman J.A."/>
            <person name="Shapiro H."/>
            <person name="Aerts A."/>
            <person name="Otillar R.P."/>
            <person name="Terry A.Y."/>
            <person name="Boore J.L."/>
            <person name="Grigoriev I.V."/>
            <person name="Lindberg D.R."/>
            <person name="Seaver E.C."/>
            <person name="Weisblat D.A."/>
            <person name="Putnam N.H."/>
            <person name="Rokhsar D.S."/>
        </authorList>
    </citation>
    <scope>NUCLEOTIDE SEQUENCE</scope>
    <source>
        <strain evidence="8 10">I ESC-2004</strain>
    </source>
</reference>
<evidence type="ECO:0000313" key="8">
    <source>
        <dbReference type="EMBL" id="ELU06560.1"/>
    </source>
</evidence>
<dbReference type="EMBL" id="AMQN01022721">
    <property type="status" value="NOT_ANNOTATED_CDS"/>
    <property type="molecule type" value="Genomic_DNA"/>
</dbReference>
<feature type="transmembrane region" description="Helical" evidence="7">
    <location>
        <begin position="20"/>
        <end position="43"/>
    </location>
</feature>
<accession>R7UK58</accession>
<comment type="subcellular location">
    <subcellularLocation>
        <location evidence="1">Endoplasmic reticulum membrane</location>
        <topology evidence="1">Multi-pass membrane protein</topology>
    </subcellularLocation>
</comment>
<gene>
    <name evidence="8" type="ORF">CAPTEDRAFT_185847</name>
</gene>
<keyword evidence="7" id="KW-0472">Membrane</keyword>
<dbReference type="Proteomes" id="UP000014760">
    <property type="component" value="Unassembled WGS sequence"/>
</dbReference>
<sequence>MAYIDYFWPTLNNWFRISSFGWLSFIGFFHSCLNTSAELLQFGEQYLVSIPLQMFPLRAFSAMLMQVPLAMFSAKYFSGQVGNIIMWLSLIIGQPVAIIMYYHDYYVQRVLT</sequence>
<reference evidence="9" key="3">
    <citation type="submission" date="2015-06" db="UniProtKB">
        <authorList>
            <consortium name="EnsemblMetazoa"/>
        </authorList>
    </citation>
    <scope>IDENTIFICATION</scope>
</reference>
<dbReference type="STRING" id="283909.R7UK58"/>
<keyword evidence="10" id="KW-1185">Reference proteome</keyword>
<proteinExistence type="predicted"/>
<evidence type="ECO:0000256" key="7">
    <source>
        <dbReference type="SAM" id="Phobius"/>
    </source>
</evidence>
<evidence type="ECO:0000256" key="1">
    <source>
        <dbReference type="ARBA" id="ARBA00004477"/>
    </source>
</evidence>
<keyword evidence="7" id="KW-1133">Transmembrane helix</keyword>
<dbReference type="AlphaFoldDB" id="R7UK58"/>
<dbReference type="EMBL" id="KB300533">
    <property type="protein sequence ID" value="ELU06560.1"/>
    <property type="molecule type" value="Genomic_DNA"/>
</dbReference>
<keyword evidence="7" id="KW-0812">Transmembrane</keyword>
<evidence type="ECO:0000256" key="4">
    <source>
        <dbReference type="ARBA" id="ARBA00022679"/>
    </source>
</evidence>
<dbReference type="InterPro" id="IPR014371">
    <property type="entry name" value="Oat_ACAT_DAG_ARE"/>
</dbReference>
<name>R7UK58_CAPTE</name>
<keyword evidence="5" id="KW-0256">Endoplasmic reticulum</keyword>
<dbReference type="GO" id="GO:0019432">
    <property type="term" value="P:triglyceride biosynthetic process"/>
    <property type="evidence" value="ECO:0007669"/>
    <property type="project" value="TreeGrafter"/>
</dbReference>
<reference evidence="10" key="1">
    <citation type="submission" date="2012-12" db="EMBL/GenBank/DDBJ databases">
        <authorList>
            <person name="Hellsten U."/>
            <person name="Grimwood J."/>
            <person name="Chapman J.A."/>
            <person name="Shapiro H."/>
            <person name="Aerts A."/>
            <person name="Otillar R.P."/>
            <person name="Terry A.Y."/>
            <person name="Boore J.L."/>
            <person name="Simakov O."/>
            <person name="Marletaz F."/>
            <person name="Cho S.-J."/>
            <person name="Edsinger-Gonzales E."/>
            <person name="Havlak P."/>
            <person name="Kuo D.-H."/>
            <person name="Larsson T."/>
            <person name="Lv J."/>
            <person name="Arendt D."/>
            <person name="Savage R."/>
            <person name="Osoegawa K."/>
            <person name="de Jong P."/>
            <person name="Lindberg D.R."/>
            <person name="Seaver E.C."/>
            <person name="Weisblat D.A."/>
            <person name="Putnam N.H."/>
            <person name="Grigoriev I.V."/>
            <person name="Rokhsar D.S."/>
        </authorList>
    </citation>
    <scope>NUCLEOTIDE SEQUENCE</scope>
    <source>
        <strain evidence="10">I ESC-2004</strain>
    </source>
</reference>
<dbReference type="EnsemblMetazoa" id="CapteT185847">
    <property type="protein sequence ID" value="CapteP185847"/>
    <property type="gene ID" value="CapteG185847"/>
</dbReference>
<feature type="transmembrane region" description="Helical" evidence="7">
    <location>
        <begin position="55"/>
        <end position="78"/>
    </location>
</feature>
<keyword evidence="6" id="KW-0012">Acyltransferase</keyword>
<comment type="pathway">
    <text evidence="2">Lipid metabolism.</text>
</comment>
<evidence type="ECO:0000256" key="5">
    <source>
        <dbReference type="ARBA" id="ARBA00022824"/>
    </source>
</evidence>
<organism evidence="8">
    <name type="scientific">Capitella teleta</name>
    <name type="common">Polychaete worm</name>
    <dbReference type="NCBI Taxonomy" id="283909"/>
    <lineage>
        <taxon>Eukaryota</taxon>
        <taxon>Metazoa</taxon>
        <taxon>Spiralia</taxon>
        <taxon>Lophotrochozoa</taxon>
        <taxon>Annelida</taxon>
        <taxon>Polychaeta</taxon>
        <taxon>Sedentaria</taxon>
        <taxon>Scolecida</taxon>
        <taxon>Capitellidae</taxon>
        <taxon>Capitella</taxon>
    </lineage>
</organism>
<dbReference type="OrthoDB" id="10039049at2759"/>
<dbReference type="PANTHER" id="PTHR10408">
    <property type="entry name" value="STEROL O-ACYLTRANSFERASE"/>
    <property type="match status" value="1"/>
</dbReference>
<dbReference type="GO" id="GO:0004144">
    <property type="term" value="F:diacylglycerol O-acyltransferase activity"/>
    <property type="evidence" value="ECO:0007669"/>
    <property type="project" value="UniProtKB-EC"/>
</dbReference>
<keyword evidence="4" id="KW-0808">Transferase</keyword>
<feature type="transmembrane region" description="Helical" evidence="7">
    <location>
        <begin position="84"/>
        <end position="102"/>
    </location>
</feature>
<dbReference type="PANTHER" id="PTHR10408:SF7">
    <property type="entry name" value="DIACYLGLYCEROL O-ACYLTRANSFERASE 1"/>
    <property type="match status" value="1"/>
</dbReference>
<evidence type="ECO:0000256" key="3">
    <source>
        <dbReference type="ARBA" id="ARBA00013244"/>
    </source>
</evidence>
<evidence type="ECO:0000313" key="9">
    <source>
        <dbReference type="EnsemblMetazoa" id="CapteP185847"/>
    </source>
</evidence>
<dbReference type="HOGENOM" id="CLU_2148218_0_0_1"/>